<accession>A0A0P6VIF4</accession>
<gene>
    <name evidence="3" type="ORF">ABB55_06315</name>
</gene>
<feature type="domain" description="Glycosyl transferase family 1" evidence="1">
    <location>
        <begin position="217"/>
        <end position="374"/>
    </location>
</feature>
<feature type="domain" description="Glycosyltransferase subfamily 4-like N-terminal" evidence="2">
    <location>
        <begin position="47"/>
        <end position="187"/>
    </location>
</feature>
<dbReference type="SUPFAM" id="SSF53756">
    <property type="entry name" value="UDP-Glycosyltransferase/glycogen phosphorylase"/>
    <property type="match status" value="1"/>
</dbReference>
<dbReference type="PANTHER" id="PTHR45947:SF3">
    <property type="entry name" value="SULFOQUINOVOSYL TRANSFERASE SQD2"/>
    <property type="match status" value="1"/>
</dbReference>
<evidence type="ECO:0000313" key="4">
    <source>
        <dbReference type="Proteomes" id="UP000048984"/>
    </source>
</evidence>
<dbReference type="AlphaFoldDB" id="A0A0P6VIF4"/>
<organism evidence="3 4">
    <name type="scientific">Prosthecodimorpha hirschii</name>
    <dbReference type="NCBI Taxonomy" id="665126"/>
    <lineage>
        <taxon>Bacteria</taxon>
        <taxon>Pseudomonadati</taxon>
        <taxon>Pseudomonadota</taxon>
        <taxon>Alphaproteobacteria</taxon>
        <taxon>Hyphomicrobiales</taxon>
        <taxon>Ancalomicrobiaceae</taxon>
        <taxon>Prosthecodimorpha</taxon>
    </lineage>
</organism>
<keyword evidence="4" id="KW-1185">Reference proteome</keyword>
<dbReference type="Gene3D" id="3.40.50.2000">
    <property type="entry name" value="Glycogen Phosphorylase B"/>
    <property type="match status" value="2"/>
</dbReference>
<dbReference type="EMBL" id="LJYW01000001">
    <property type="protein sequence ID" value="KPL51888.1"/>
    <property type="molecule type" value="Genomic_DNA"/>
</dbReference>
<dbReference type="InterPro" id="IPR050194">
    <property type="entry name" value="Glycosyltransferase_grp1"/>
</dbReference>
<proteinExistence type="predicted"/>
<evidence type="ECO:0000259" key="2">
    <source>
        <dbReference type="Pfam" id="PF13579"/>
    </source>
</evidence>
<sequence length="402" mass="44642">MKRLQIIASVHPAGGGPIEGIRQQATVHATAGIVEHIVSLDPPDAPWVADFPFPLFACGEPMAATRRWKRWLPWRRYGYQPGFARWLMNHVAEYDVVVVNGLWNYATMGARLILPRSGVPYAVFTHGMLDPWFKRTYPLKGALKQLFWLFNEGVLLRHAARVLFTTEEERIRARGAFLPYRVRDAVVGYGTSDPLATSDATDLDSASAAFRARVPGVTRPYLLYLSRIHPKKGCDLLLDAFAAICAEQDLDLVMAGPAAEGYQTALRRQTQALGIADRVHWPGMVQGAAKWGAYHGAVAFVLPSHQENFGVVVAEAMACRRPVLISDKVNIWREVDACGGGLIEPDTVDGVTRLLRRFLVLTPAARVEMGERGRAGFLEHFEIRNAAQALNLVLQEVARREL</sequence>
<dbReference type="PANTHER" id="PTHR45947">
    <property type="entry name" value="SULFOQUINOVOSYL TRANSFERASE SQD2"/>
    <property type="match status" value="1"/>
</dbReference>
<dbReference type="Pfam" id="PF13579">
    <property type="entry name" value="Glyco_trans_4_4"/>
    <property type="match status" value="1"/>
</dbReference>
<dbReference type="STRING" id="665126.ABB55_06315"/>
<evidence type="ECO:0000259" key="1">
    <source>
        <dbReference type="Pfam" id="PF00534"/>
    </source>
</evidence>
<reference evidence="3 4" key="1">
    <citation type="submission" date="2015-09" db="EMBL/GenBank/DDBJ databases">
        <authorList>
            <person name="Jackson K.R."/>
            <person name="Lunt B.L."/>
            <person name="Fisher J.N.B."/>
            <person name="Gardner A.V."/>
            <person name="Bailey M.E."/>
            <person name="Deus L.M."/>
            <person name="Earl A.S."/>
            <person name="Gibby P.D."/>
            <person name="Hartmann K.A."/>
            <person name="Liu J.E."/>
            <person name="Manci A.M."/>
            <person name="Nielsen D.A."/>
            <person name="Solomon M.B."/>
            <person name="Breakwell D.P."/>
            <person name="Burnett S.H."/>
            <person name="Grose J.H."/>
        </authorList>
    </citation>
    <scope>NUCLEOTIDE SEQUENCE [LARGE SCALE GENOMIC DNA]</scope>
    <source>
        <strain evidence="3 4">16</strain>
    </source>
</reference>
<protein>
    <submittedName>
        <fullName evidence="3">Uncharacterized protein</fullName>
    </submittedName>
</protein>
<reference evidence="3 4" key="2">
    <citation type="submission" date="2015-10" db="EMBL/GenBank/DDBJ databases">
        <title>Draft Genome Sequence of Prosthecomicrobium hirschii ATCC 27832.</title>
        <authorList>
            <person name="Daniel J."/>
            <person name="Givan S.A."/>
            <person name="Brun Y.V."/>
            <person name="Brown P.J."/>
        </authorList>
    </citation>
    <scope>NUCLEOTIDE SEQUENCE [LARGE SCALE GENOMIC DNA]</scope>
    <source>
        <strain evidence="3 4">16</strain>
    </source>
</reference>
<dbReference type="Proteomes" id="UP000048984">
    <property type="component" value="Unassembled WGS sequence"/>
</dbReference>
<dbReference type="Pfam" id="PF00534">
    <property type="entry name" value="Glycos_transf_1"/>
    <property type="match status" value="1"/>
</dbReference>
<comment type="caution">
    <text evidence="3">The sequence shown here is derived from an EMBL/GenBank/DDBJ whole genome shotgun (WGS) entry which is preliminary data.</text>
</comment>
<dbReference type="GO" id="GO:0016757">
    <property type="term" value="F:glycosyltransferase activity"/>
    <property type="evidence" value="ECO:0007669"/>
    <property type="project" value="InterPro"/>
</dbReference>
<dbReference type="InterPro" id="IPR028098">
    <property type="entry name" value="Glyco_trans_4-like_N"/>
</dbReference>
<dbReference type="InterPro" id="IPR001296">
    <property type="entry name" value="Glyco_trans_1"/>
</dbReference>
<dbReference type="RefSeq" id="WP_054358051.1">
    <property type="nucleotide sequence ID" value="NZ_LJYW01000001.1"/>
</dbReference>
<name>A0A0P6VIF4_9HYPH</name>
<evidence type="ECO:0000313" key="3">
    <source>
        <dbReference type="EMBL" id="KPL51888.1"/>
    </source>
</evidence>